<dbReference type="SUPFAM" id="SSF111337">
    <property type="entry name" value="QueA-like"/>
    <property type="match status" value="1"/>
</dbReference>
<dbReference type="Gene3D" id="3.40.1780.10">
    <property type="entry name" value="QueA-like"/>
    <property type="match status" value="1"/>
</dbReference>
<dbReference type="GO" id="GO:0005737">
    <property type="term" value="C:cytoplasm"/>
    <property type="evidence" value="ECO:0007669"/>
    <property type="project" value="UniProtKB-SubCell"/>
</dbReference>
<evidence type="ECO:0000256" key="7">
    <source>
        <dbReference type="ARBA" id="ARBA00022785"/>
    </source>
</evidence>
<dbReference type="NCBIfam" id="TIGR00113">
    <property type="entry name" value="queA"/>
    <property type="match status" value="1"/>
</dbReference>
<evidence type="ECO:0000256" key="12">
    <source>
        <dbReference type="ARBA" id="ARBA00076160"/>
    </source>
</evidence>
<comment type="pathway">
    <text evidence="2 13">tRNA modification; tRNA-queuosine biosynthesis.</text>
</comment>
<reference evidence="14" key="2">
    <citation type="journal article" date="2021" name="PeerJ">
        <title>Extensive microbial diversity within the chicken gut microbiome revealed by metagenomics and culture.</title>
        <authorList>
            <person name="Gilroy R."/>
            <person name="Ravi A."/>
            <person name="Getino M."/>
            <person name="Pursley I."/>
            <person name="Horton D.L."/>
            <person name="Alikhan N.F."/>
            <person name="Baker D."/>
            <person name="Gharbi K."/>
            <person name="Hall N."/>
            <person name="Watson M."/>
            <person name="Adriaenssens E.M."/>
            <person name="Foster-Nyarko E."/>
            <person name="Jarju S."/>
            <person name="Secka A."/>
            <person name="Antonio M."/>
            <person name="Oren A."/>
            <person name="Chaudhuri R.R."/>
            <person name="La Ragione R."/>
            <person name="Hildebrand F."/>
            <person name="Pallen M.J."/>
        </authorList>
    </citation>
    <scope>NUCLEOTIDE SEQUENCE</scope>
    <source>
        <strain evidence="14">ChiHile30-977</strain>
    </source>
</reference>
<evidence type="ECO:0000256" key="10">
    <source>
        <dbReference type="ARBA" id="ARBA00066503"/>
    </source>
</evidence>
<evidence type="ECO:0000256" key="8">
    <source>
        <dbReference type="ARBA" id="ARBA00052751"/>
    </source>
</evidence>
<proteinExistence type="inferred from homology"/>
<keyword evidence="5 13" id="KW-0808">Transferase</keyword>
<keyword evidence="6 13" id="KW-0949">S-adenosyl-L-methionine</keyword>
<dbReference type="FunFam" id="3.40.1780.10:FF:000001">
    <property type="entry name" value="S-adenosylmethionine:tRNA ribosyltransferase-isomerase"/>
    <property type="match status" value="1"/>
</dbReference>
<keyword evidence="14" id="KW-0328">Glycosyltransferase</keyword>
<dbReference type="EC" id="2.4.99.17" evidence="10 13"/>
<comment type="caution">
    <text evidence="14">The sequence shown here is derived from an EMBL/GenBank/DDBJ whole genome shotgun (WGS) entry which is preliminary data.</text>
</comment>
<comment type="catalytic activity">
    <reaction evidence="8 13">
        <text>7-aminomethyl-7-carbaguanosine(34) in tRNA + S-adenosyl-L-methionine = epoxyqueuosine(34) in tRNA + adenine + L-methionine + 2 H(+)</text>
        <dbReference type="Rhea" id="RHEA:32155"/>
        <dbReference type="Rhea" id="RHEA-COMP:10342"/>
        <dbReference type="Rhea" id="RHEA-COMP:18582"/>
        <dbReference type="ChEBI" id="CHEBI:15378"/>
        <dbReference type="ChEBI" id="CHEBI:16708"/>
        <dbReference type="ChEBI" id="CHEBI:57844"/>
        <dbReference type="ChEBI" id="CHEBI:59789"/>
        <dbReference type="ChEBI" id="CHEBI:82833"/>
        <dbReference type="ChEBI" id="CHEBI:194443"/>
        <dbReference type="EC" id="2.4.99.17"/>
    </reaction>
</comment>
<evidence type="ECO:0000256" key="3">
    <source>
        <dbReference type="ARBA" id="ARBA00011245"/>
    </source>
</evidence>
<comment type="similarity">
    <text evidence="9 13">Belongs to the QueA family.</text>
</comment>
<dbReference type="Proteomes" id="UP000886819">
    <property type="component" value="Unassembled WGS sequence"/>
</dbReference>
<dbReference type="GO" id="GO:0051075">
    <property type="term" value="F:S-adenosylmethionine:tRNA ribosyltransferase-isomerase activity"/>
    <property type="evidence" value="ECO:0007669"/>
    <property type="project" value="UniProtKB-EC"/>
</dbReference>
<evidence type="ECO:0000313" key="15">
    <source>
        <dbReference type="Proteomes" id="UP000886819"/>
    </source>
</evidence>
<sequence length="356" mass="39324">MKTSDFSYALPPELIAQTPIEPRDASRLLVCHRDTGLREHRVFHEIIEYLRPGDALVINHTRTIPARLLGRKAETGGAVELLLLRRRDRDCWEVLARPGKRLQPGAVCEFGEGALRARVLERTAADGGRLVRFEYEGVFETLLERLGAMPLPPYIHARLENPERYNTVYARFDGSAATPTAGLHFTPGLLERIRQKGVDIVPILLHVGLGTFRPVKAADIREHPMHSEHYEVTPEAAARLNAARARGGRIVCVGTTSVRTLETVTGEDGVVHPGAGETDIFLYPGVSFHATDALLTNFHLPESTLLMLVSAFMGREEALAAYAEAVRERYRFFSFGDAMLIVGRRPEAAAHSAGAP</sequence>
<protein>
    <recommendedName>
        <fullName evidence="11 13">S-adenosylmethionine:tRNA ribosyltransferase-isomerase</fullName>
        <ecNumber evidence="10 13">2.4.99.17</ecNumber>
    </recommendedName>
    <alternativeName>
        <fullName evidence="12 13">Queuosine biosynthesis protein QueA</fullName>
    </alternativeName>
</protein>
<evidence type="ECO:0000256" key="13">
    <source>
        <dbReference type="HAMAP-Rule" id="MF_00113"/>
    </source>
</evidence>
<evidence type="ECO:0000256" key="9">
    <source>
        <dbReference type="ARBA" id="ARBA00061210"/>
    </source>
</evidence>
<dbReference type="EMBL" id="DVFI01000045">
    <property type="protein sequence ID" value="HIQ62606.1"/>
    <property type="molecule type" value="Genomic_DNA"/>
</dbReference>
<dbReference type="Pfam" id="PF02547">
    <property type="entry name" value="Queuosine_synth"/>
    <property type="match status" value="1"/>
</dbReference>
<dbReference type="NCBIfam" id="NF001140">
    <property type="entry name" value="PRK00147.1"/>
    <property type="match status" value="1"/>
</dbReference>
<dbReference type="InterPro" id="IPR042119">
    <property type="entry name" value="QueA_dom2"/>
</dbReference>
<keyword evidence="7 13" id="KW-0671">Queuosine biosynthesis</keyword>
<dbReference type="FunFam" id="2.40.10.240:FF:000002">
    <property type="entry name" value="S-adenosylmethionine:tRNA ribosyltransferase-isomerase"/>
    <property type="match status" value="1"/>
</dbReference>
<dbReference type="AlphaFoldDB" id="A0A9D0YUP3"/>
<comment type="function">
    <text evidence="13">Transfers and isomerizes the ribose moiety from AdoMet to the 7-aminomethyl group of 7-deazaguanine (preQ1-tRNA) to give epoxyqueuosine (oQ-tRNA).</text>
</comment>
<gene>
    <name evidence="13 14" type="primary">queA</name>
    <name evidence="14" type="ORF">IAA66_03345</name>
</gene>
<organism evidence="14 15">
    <name type="scientific">Candidatus Avichristensenella intestinipullorum</name>
    <dbReference type="NCBI Taxonomy" id="2840693"/>
    <lineage>
        <taxon>Bacteria</taxon>
        <taxon>Bacillati</taxon>
        <taxon>Bacillota</taxon>
        <taxon>Clostridia</taxon>
        <taxon>Candidatus Avichristensenella</taxon>
    </lineage>
</organism>
<evidence type="ECO:0000313" key="14">
    <source>
        <dbReference type="EMBL" id="HIQ62606.1"/>
    </source>
</evidence>
<evidence type="ECO:0000256" key="5">
    <source>
        <dbReference type="ARBA" id="ARBA00022679"/>
    </source>
</evidence>
<accession>A0A9D0YUP3</accession>
<comment type="subunit">
    <text evidence="3 13">Monomer.</text>
</comment>
<reference evidence="14" key="1">
    <citation type="submission" date="2020-10" db="EMBL/GenBank/DDBJ databases">
        <authorList>
            <person name="Gilroy R."/>
        </authorList>
    </citation>
    <scope>NUCLEOTIDE SEQUENCE</scope>
    <source>
        <strain evidence="14">ChiHile30-977</strain>
    </source>
</reference>
<evidence type="ECO:0000256" key="11">
    <source>
        <dbReference type="ARBA" id="ARBA00069325"/>
    </source>
</evidence>
<evidence type="ECO:0000256" key="1">
    <source>
        <dbReference type="ARBA" id="ARBA00004496"/>
    </source>
</evidence>
<dbReference type="InterPro" id="IPR003699">
    <property type="entry name" value="QueA"/>
</dbReference>
<dbReference type="PANTHER" id="PTHR30307">
    <property type="entry name" value="S-ADENOSYLMETHIONINE:TRNA RIBOSYLTRANSFERASE-ISOMERASE"/>
    <property type="match status" value="1"/>
</dbReference>
<name>A0A9D0YUP3_9FIRM</name>
<dbReference type="PANTHER" id="PTHR30307:SF0">
    <property type="entry name" value="S-ADENOSYLMETHIONINE:TRNA RIBOSYLTRANSFERASE-ISOMERASE"/>
    <property type="match status" value="1"/>
</dbReference>
<dbReference type="GO" id="GO:0008616">
    <property type="term" value="P:tRNA queuosine(34) biosynthetic process"/>
    <property type="evidence" value="ECO:0007669"/>
    <property type="project" value="UniProtKB-UniRule"/>
</dbReference>
<dbReference type="HAMAP" id="MF_00113">
    <property type="entry name" value="QueA"/>
    <property type="match status" value="1"/>
</dbReference>
<evidence type="ECO:0000256" key="4">
    <source>
        <dbReference type="ARBA" id="ARBA00022490"/>
    </source>
</evidence>
<dbReference type="InterPro" id="IPR036100">
    <property type="entry name" value="QueA_sf"/>
</dbReference>
<comment type="subcellular location">
    <subcellularLocation>
        <location evidence="1 13">Cytoplasm</location>
    </subcellularLocation>
</comment>
<dbReference type="Gene3D" id="2.40.10.240">
    <property type="entry name" value="QueA-like"/>
    <property type="match status" value="1"/>
</dbReference>
<evidence type="ECO:0000256" key="6">
    <source>
        <dbReference type="ARBA" id="ARBA00022691"/>
    </source>
</evidence>
<evidence type="ECO:0000256" key="2">
    <source>
        <dbReference type="ARBA" id="ARBA00004691"/>
    </source>
</evidence>
<dbReference type="InterPro" id="IPR042118">
    <property type="entry name" value="QueA_dom1"/>
</dbReference>
<keyword evidence="4 13" id="KW-0963">Cytoplasm</keyword>